<keyword evidence="4" id="KW-1185">Reference proteome</keyword>
<proteinExistence type="predicted"/>
<protein>
    <submittedName>
        <fullName evidence="3">DUF3823 domain-containing protein</fullName>
    </submittedName>
</protein>
<reference evidence="3 4" key="1">
    <citation type="submission" date="2019-09" db="EMBL/GenBank/DDBJ databases">
        <title>Genome sequence and assembly of Adhaeribacter sp.</title>
        <authorList>
            <person name="Chhetri G."/>
        </authorList>
    </citation>
    <scope>NUCLEOTIDE SEQUENCE [LARGE SCALE GENOMIC DNA]</scope>
    <source>
        <strain evidence="3 4">DK36</strain>
    </source>
</reference>
<dbReference type="Pfam" id="PF12866">
    <property type="entry name" value="DUF3823"/>
    <property type="match status" value="1"/>
</dbReference>
<gene>
    <name evidence="3" type="ORF">F0145_20230</name>
</gene>
<dbReference type="RefSeq" id="WP_150091346.1">
    <property type="nucleotide sequence ID" value="NZ_VWSF01000020.1"/>
</dbReference>
<organism evidence="3 4">
    <name type="scientific">Adhaeribacter rhizoryzae</name>
    <dbReference type="NCBI Taxonomy" id="2607907"/>
    <lineage>
        <taxon>Bacteria</taxon>
        <taxon>Pseudomonadati</taxon>
        <taxon>Bacteroidota</taxon>
        <taxon>Cytophagia</taxon>
        <taxon>Cytophagales</taxon>
        <taxon>Hymenobacteraceae</taxon>
        <taxon>Adhaeribacter</taxon>
    </lineage>
</organism>
<dbReference type="InterPro" id="IPR041186">
    <property type="entry name" value="DUF3823_C"/>
</dbReference>
<dbReference type="Proteomes" id="UP000323426">
    <property type="component" value="Unassembled WGS sequence"/>
</dbReference>
<comment type="caution">
    <text evidence="3">The sequence shown here is derived from an EMBL/GenBank/DDBJ whole genome shotgun (WGS) entry which is preliminary data.</text>
</comment>
<dbReference type="InterPro" id="IPR024278">
    <property type="entry name" value="DUF3823_N"/>
</dbReference>
<sequence length="233" mass="25821">MKNKIFVLICFVLGIGCASCDTDNYEAPQSKLEGRIVYNGEPIHLGYNEVNMQLWEPGWQLRAPIDVAVDQDGSYSAVLFNATYKLNIRSAQGPFRSIQNSTTQSDTIMVDLKGNQVLDIEVMPYYMIRNTQIASSARDITANFKLERIITDANAKNVERVSLYINKTTFVDRGNNIASKDLSGANIIDLNSINLSATVPAITPAQNYVFARVGVKIAGVEDMLYSAIQKIQL</sequence>
<dbReference type="PROSITE" id="PS51257">
    <property type="entry name" value="PROKAR_LIPOPROTEIN"/>
    <property type="match status" value="1"/>
</dbReference>
<evidence type="ECO:0000259" key="1">
    <source>
        <dbReference type="Pfam" id="PF12866"/>
    </source>
</evidence>
<feature type="domain" description="DUF3823" evidence="1">
    <location>
        <begin position="30"/>
        <end position="123"/>
    </location>
</feature>
<evidence type="ECO:0000313" key="4">
    <source>
        <dbReference type="Proteomes" id="UP000323426"/>
    </source>
</evidence>
<name>A0A5M6D2F6_9BACT</name>
<dbReference type="EMBL" id="VWSF01000020">
    <property type="protein sequence ID" value="KAA5541697.1"/>
    <property type="molecule type" value="Genomic_DNA"/>
</dbReference>
<evidence type="ECO:0000259" key="2">
    <source>
        <dbReference type="Pfam" id="PF18003"/>
    </source>
</evidence>
<dbReference type="Gene3D" id="2.60.40.1120">
    <property type="entry name" value="Carboxypeptidase-like, regulatory domain"/>
    <property type="match status" value="1"/>
</dbReference>
<accession>A0A5M6D2F6</accession>
<dbReference type="AlphaFoldDB" id="A0A5M6D2F6"/>
<evidence type="ECO:0000313" key="3">
    <source>
        <dbReference type="EMBL" id="KAA5541697.1"/>
    </source>
</evidence>
<feature type="domain" description="DUF3823" evidence="2">
    <location>
        <begin position="126"/>
        <end position="230"/>
    </location>
</feature>
<dbReference type="Gene3D" id="2.60.40.2060">
    <property type="match status" value="1"/>
</dbReference>
<dbReference type="Pfam" id="PF18003">
    <property type="entry name" value="DUF3823_C"/>
    <property type="match status" value="1"/>
</dbReference>